<name>A0A927BF39_9BACT</name>
<dbReference type="EMBL" id="JACXAD010000022">
    <property type="protein sequence ID" value="MBD2769716.1"/>
    <property type="molecule type" value="Genomic_DNA"/>
</dbReference>
<dbReference type="Pfam" id="PF05069">
    <property type="entry name" value="Phage_tail_S"/>
    <property type="match status" value="1"/>
</dbReference>
<dbReference type="RefSeq" id="WP_191006524.1">
    <property type="nucleotide sequence ID" value="NZ_JACXAD010000022.1"/>
</dbReference>
<dbReference type="Proteomes" id="UP000612233">
    <property type="component" value="Unassembled WGS sequence"/>
</dbReference>
<dbReference type="AlphaFoldDB" id="A0A927BF39"/>
<sequence>MSFRDDLKMMGGQFRGFLRELPQLAGAEMLDSVDQNFRTESFFGAPWAPRVVKKGNEGRALLVQSGRLRRSFQLKNSGLSITLFTDVPYAEIHNEGGTITGTAEIAAYERHQYEMNEVSGPHAKKPKWKKEKTGTVQVKAHSRELHIEIPQRQFMGEHPILDAKIEALIEVGMRNIFDG</sequence>
<proteinExistence type="predicted"/>
<organism evidence="1 2">
    <name type="scientific">Hymenobacter montanus</name>
    <dbReference type="NCBI Taxonomy" id="2771359"/>
    <lineage>
        <taxon>Bacteria</taxon>
        <taxon>Pseudomonadati</taxon>
        <taxon>Bacteroidota</taxon>
        <taxon>Cytophagia</taxon>
        <taxon>Cytophagales</taxon>
        <taxon>Hymenobacteraceae</taxon>
        <taxon>Hymenobacter</taxon>
    </lineage>
</organism>
<keyword evidence="2" id="KW-1185">Reference proteome</keyword>
<evidence type="ECO:0000313" key="2">
    <source>
        <dbReference type="Proteomes" id="UP000612233"/>
    </source>
</evidence>
<reference evidence="1" key="1">
    <citation type="submission" date="2020-09" db="EMBL/GenBank/DDBJ databases">
        <authorList>
            <person name="Kim M.K."/>
        </authorList>
    </citation>
    <scope>NUCLEOTIDE SEQUENCE</scope>
    <source>
        <strain evidence="1">BT664</strain>
    </source>
</reference>
<gene>
    <name evidence="1" type="ORF">IC235_17640</name>
</gene>
<accession>A0A927BF39</accession>
<evidence type="ECO:0000313" key="1">
    <source>
        <dbReference type="EMBL" id="MBD2769716.1"/>
    </source>
</evidence>
<dbReference type="InterPro" id="IPR006522">
    <property type="entry name" value="Phage_virion_morphogenesis"/>
</dbReference>
<protein>
    <submittedName>
        <fullName evidence="1">Phage virion morphogenesis protein</fullName>
    </submittedName>
</protein>
<comment type="caution">
    <text evidence="1">The sequence shown here is derived from an EMBL/GenBank/DDBJ whole genome shotgun (WGS) entry which is preliminary data.</text>
</comment>